<name>A0A1L9W0D1_ASPGL</name>
<gene>
    <name evidence="3" type="ORF">ASPGLDRAFT_78743</name>
</gene>
<evidence type="ECO:0008006" key="5">
    <source>
        <dbReference type="Google" id="ProtNLM"/>
    </source>
</evidence>
<dbReference type="Gene3D" id="2.40.128.580">
    <property type="entry name" value="GXWXG domain"/>
    <property type="match status" value="1"/>
</dbReference>
<dbReference type="EMBL" id="KV878888">
    <property type="protein sequence ID" value="OJJ89628.1"/>
    <property type="molecule type" value="Genomic_DNA"/>
</dbReference>
<dbReference type="Pfam" id="PF14232">
    <property type="entry name" value="DUF4334"/>
    <property type="match status" value="1"/>
</dbReference>
<accession>A0A1L9W0D1</accession>
<proteinExistence type="predicted"/>
<dbReference type="InterPro" id="IPR025568">
    <property type="entry name" value="DUF4334"/>
</dbReference>
<dbReference type="AlphaFoldDB" id="A0A1L9W0D1"/>
<dbReference type="RefSeq" id="XP_022406290.1">
    <property type="nucleotide sequence ID" value="XM_022549982.1"/>
</dbReference>
<dbReference type="GeneID" id="34466242"/>
<organism evidence="3 4">
    <name type="scientific">Aspergillus glaucus CBS 516.65</name>
    <dbReference type="NCBI Taxonomy" id="1160497"/>
    <lineage>
        <taxon>Eukaryota</taxon>
        <taxon>Fungi</taxon>
        <taxon>Dikarya</taxon>
        <taxon>Ascomycota</taxon>
        <taxon>Pezizomycotina</taxon>
        <taxon>Eurotiomycetes</taxon>
        <taxon>Eurotiomycetidae</taxon>
        <taxon>Eurotiales</taxon>
        <taxon>Aspergillaceae</taxon>
        <taxon>Aspergillus</taxon>
        <taxon>Aspergillus subgen. Aspergillus</taxon>
    </lineage>
</organism>
<reference evidence="4" key="1">
    <citation type="journal article" date="2017" name="Genome Biol.">
        <title>Comparative genomics reveals high biological diversity and specific adaptations in the industrially and medically important fungal genus Aspergillus.</title>
        <authorList>
            <person name="de Vries R.P."/>
            <person name="Riley R."/>
            <person name="Wiebenga A."/>
            <person name="Aguilar-Osorio G."/>
            <person name="Amillis S."/>
            <person name="Uchima C.A."/>
            <person name="Anderluh G."/>
            <person name="Asadollahi M."/>
            <person name="Askin M."/>
            <person name="Barry K."/>
            <person name="Battaglia E."/>
            <person name="Bayram O."/>
            <person name="Benocci T."/>
            <person name="Braus-Stromeyer S.A."/>
            <person name="Caldana C."/>
            <person name="Canovas D."/>
            <person name="Cerqueira G.C."/>
            <person name="Chen F."/>
            <person name="Chen W."/>
            <person name="Choi C."/>
            <person name="Clum A."/>
            <person name="Dos Santos R.A."/>
            <person name="Damasio A.R."/>
            <person name="Diallinas G."/>
            <person name="Emri T."/>
            <person name="Fekete E."/>
            <person name="Flipphi M."/>
            <person name="Freyberg S."/>
            <person name="Gallo A."/>
            <person name="Gournas C."/>
            <person name="Habgood R."/>
            <person name="Hainaut M."/>
            <person name="Harispe M.L."/>
            <person name="Henrissat B."/>
            <person name="Hilden K.S."/>
            <person name="Hope R."/>
            <person name="Hossain A."/>
            <person name="Karabika E."/>
            <person name="Karaffa L."/>
            <person name="Karanyi Z."/>
            <person name="Krasevec N."/>
            <person name="Kuo A."/>
            <person name="Kusch H."/>
            <person name="LaButti K."/>
            <person name="Lagendijk E.L."/>
            <person name="Lapidus A."/>
            <person name="Levasseur A."/>
            <person name="Lindquist E."/>
            <person name="Lipzen A."/>
            <person name="Logrieco A.F."/>
            <person name="MacCabe A."/>
            <person name="Maekelae M.R."/>
            <person name="Malavazi I."/>
            <person name="Melin P."/>
            <person name="Meyer V."/>
            <person name="Mielnichuk N."/>
            <person name="Miskei M."/>
            <person name="Molnar A.P."/>
            <person name="Mule G."/>
            <person name="Ngan C.Y."/>
            <person name="Orejas M."/>
            <person name="Orosz E."/>
            <person name="Ouedraogo J.P."/>
            <person name="Overkamp K.M."/>
            <person name="Park H.-S."/>
            <person name="Perrone G."/>
            <person name="Piumi F."/>
            <person name="Punt P.J."/>
            <person name="Ram A.F."/>
            <person name="Ramon A."/>
            <person name="Rauscher S."/>
            <person name="Record E."/>
            <person name="Riano-Pachon D.M."/>
            <person name="Robert V."/>
            <person name="Roehrig J."/>
            <person name="Ruller R."/>
            <person name="Salamov A."/>
            <person name="Salih N.S."/>
            <person name="Samson R.A."/>
            <person name="Sandor E."/>
            <person name="Sanguinetti M."/>
            <person name="Schuetze T."/>
            <person name="Sepcic K."/>
            <person name="Shelest E."/>
            <person name="Sherlock G."/>
            <person name="Sophianopoulou V."/>
            <person name="Squina F.M."/>
            <person name="Sun H."/>
            <person name="Susca A."/>
            <person name="Todd R.B."/>
            <person name="Tsang A."/>
            <person name="Unkles S.E."/>
            <person name="van de Wiele N."/>
            <person name="van Rossen-Uffink D."/>
            <person name="Oliveira J.V."/>
            <person name="Vesth T.C."/>
            <person name="Visser J."/>
            <person name="Yu J.-H."/>
            <person name="Zhou M."/>
            <person name="Andersen M.R."/>
            <person name="Archer D.B."/>
            <person name="Baker S.E."/>
            <person name="Benoit I."/>
            <person name="Brakhage A.A."/>
            <person name="Braus G.H."/>
            <person name="Fischer R."/>
            <person name="Frisvad J.C."/>
            <person name="Goldman G.H."/>
            <person name="Houbraken J."/>
            <person name="Oakley B."/>
            <person name="Pocsi I."/>
            <person name="Scazzocchio C."/>
            <person name="Seiboth B."/>
            <person name="vanKuyk P.A."/>
            <person name="Wortman J."/>
            <person name="Dyer P.S."/>
            <person name="Grigoriev I.V."/>
        </authorList>
    </citation>
    <scope>NUCLEOTIDE SEQUENCE [LARGE SCALE GENOMIC DNA]</scope>
    <source>
        <strain evidence="4">CBS 516.65</strain>
    </source>
</reference>
<dbReference type="OrthoDB" id="2213372at2759"/>
<sequence>MAISPEETFIEFTKQAGTLTEPDIKAVFDKLQPVKPDVLIGEWKGGSLDTGHPAHAQLKGMNWLGKTFHSIESVDPIVIEKDGRRACNEDWGHARLRQIEFRGVQSTAMIYDNHPIIDHFRRVSDDLVAGAMDTKSFGNAGTYYFYLYK</sequence>
<dbReference type="Proteomes" id="UP000184300">
    <property type="component" value="Unassembled WGS sequence"/>
</dbReference>
<dbReference type="VEuPathDB" id="FungiDB:ASPGLDRAFT_78743"/>
<dbReference type="InterPro" id="IPR025951">
    <property type="entry name" value="GXWXG_dom"/>
</dbReference>
<dbReference type="Pfam" id="PF14231">
    <property type="entry name" value="GXWXG"/>
    <property type="match status" value="1"/>
</dbReference>
<evidence type="ECO:0000313" key="4">
    <source>
        <dbReference type="Proteomes" id="UP000184300"/>
    </source>
</evidence>
<protein>
    <recommendedName>
        <fullName evidence="5">GXWXG domain-containing protein</fullName>
    </recommendedName>
</protein>
<dbReference type="STRING" id="1160497.A0A1L9W0D1"/>
<feature type="domain" description="DUF4334" evidence="2">
    <location>
        <begin position="92"/>
        <end position="148"/>
    </location>
</feature>
<keyword evidence="4" id="KW-1185">Reference proteome</keyword>
<feature type="domain" description="GXWXG" evidence="1">
    <location>
        <begin position="26"/>
        <end position="82"/>
    </location>
</feature>
<evidence type="ECO:0000313" key="3">
    <source>
        <dbReference type="EMBL" id="OJJ89628.1"/>
    </source>
</evidence>
<evidence type="ECO:0000259" key="2">
    <source>
        <dbReference type="Pfam" id="PF14232"/>
    </source>
</evidence>
<evidence type="ECO:0000259" key="1">
    <source>
        <dbReference type="Pfam" id="PF14231"/>
    </source>
</evidence>